<dbReference type="KEGG" id="phr:C6569_15420"/>
<dbReference type="GO" id="GO:0005886">
    <property type="term" value="C:plasma membrane"/>
    <property type="evidence" value="ECO:0007669"/>
    <property type="project" value="UniProtKB-SubCell"/>
</dbReference>
<gene>
    <name evidence="10 14" type="primary">atpC</name>
    <name evidence="14" type="ORF">C6569_15420</name>
</gene>
<name>A0A2S0NEF8_9HYPH</name>
<dbReference type="EMBL" id="CP027668">
    <property type="protein sequence ID" value="AVO46331.1"/>
    <property type="molecule type" value="Genomic_DNA"/>
</dbReference>
<feature type="domain" description="ATP synthase F1 complex delta/epsilon subunit N-terminal" evidence="13">
    <location>
        <begin position="4"/>
        <end position="82"/>
    </location>
</feature>
<dbReference type="HAMAP" id="MF_00530">
    <property type="entry name" value="ATP_synth_epsil_bac"/>
    <property type="match status" value="1"/>
</dbReference>
<dbReference type="InterPro" id="IPR020546">
    <property type="entry name" value="ATP_synth_F1_dsu/esu_N"/>
</dbReference>
<dbReference type="SUPFAM" id="SSF51344">
    <property type="entry name" value="Epsilon subunit of F1F0-ATP synthase N-terminal domain"/>
    <property type="match status" value="1"/>
</dbReference>
<dbReference type="NCBIfam" id="TIGR01216">
    <property type="entry name" value="ATP_synt_epsi"/>
    <property type="match status" value="1"/>
</dbReference>
<evidence type="ECO:0000256" key="9">
    <source>
        <dbReference type="ARBA" id="ARBA00023310"/>
    </source>
</evidence>
<evidence type="ECO:0000256" key="8">
    <source>
        <dbReference type="ARBA" id="ARBA00023196"/>
    </source>
</evidence>
<evidence type="ECO:0000256" key="5">
    <source>
        <dbReference type="ARBA" id="ARBA00022781"/>
    </source>
</evidence>
<keyword evidence="4 10" id="KW-0813">Transport</keyword>
<sequence>MATFHFELVSPERQLFSGAVEQVVVPGSEGDFGVLAGHAPFVSTLRPGILTIHGGGQPKRLYVRGGFAEVSSGGLTVLAERATPVEDLQVEQIDREIREAQEDLADAKDDALKIKASERLDQLQGVKAALGTIATTH</sequence>
<dbReference type="Gene3D" id="2.60.15.10">
    <property type="entry name" value="F0F1 ATP synthase delta/epsilon subunit, N-terminal"/>
    <property type="match status" value="1"/>
</dbReference>
<keyword evidence="8 10" id="KW-0139">CF(1)</keyword>
<dbReference type="PANTHER" id="PTHR13822:SF10">
    <property type="entry name" value="ATP SYNTHASE EPSILON CHAIN, CHLOROPLASTIC"/>
    <property type="match status" value="1"/>
</dbReference>
<keyword evidence="5 10" id="KW-0375">Hydrogen ion transport</keyword>
<dbReference type="GO" id="GO:0012505">
    <property type="term" value="C:endomembrane system"/>
    <property type="evidence" value="ECO:0007669"/>
    <property type="project" value="UniProtKB-SubCell"/>
</dbReference>
<dbReference type="Pfam" id="PF02823">
    <property type="entry name" value="ATP-synt_DE_N"/>
    <property type="match status" value="1"/>
</dbReference>
<dbReference type="InterPro" id="IPR001469">
    <property type="entry name" value="ATP_synth_F1_dsu/esu"/>
</dbReference>
<evidence type="ECO:0000313" key="15">
    <source>
        <dbReference type="Proteomes" id="UP000237889"/>
    </source>
</evidence>
<keyword evidence="15" id="KW-1185">Reference proteome</keyword>
<dbReference type="GO" id="GO:0046933">
    <property type="term" value="F:proton-transporting ATP synthase activity, rotational mechanism"/>
    <property type="evidence" value="ECO:0007669"/>
    <property type="project" value="UniProtKB-UniRule"/>
</dbReference>
<dbReference type="GO" id="GO:0045259">
    <property type="term" value="C:proton-transporting ATP synthase complex"/>
    <property type="evidence" value="ECO:0007669"/>
    <property type="project" value="UniProtKB-KW"/>
</dbReference>
<dbReference type="NCBIfam" id="NF001851">
    <property type="entry name" value="PRK00571.2-4"/>
    <property type="match status" value="1"/>
</dbReference>
<proteinExistence type="inferred from homology"/>
<evidence type="ECO:0000259" key="13">
    <source>
        <dbReference type="Pfam" id="PF02823"/>
    </source>
</evidence>
<keyword evidence="7 10" id="KW-0472">Membrane</keyword>
<evidence type="ECO:0000256" key="12">
    <source>
        <dbReference type="SAM" id="Coils"/>
    </source>
</evidence>
<dbReference type="GO" id="GO:0005524">
    <property type="term" value="F:ATP binding"/>
    <property type="evidence" value="ECO:0007669"/>
    <property type="project" value="UniProtKB-UniRule"/>
</dbReference>
<dbReference type="PANTHER" id="PTHR13822">
    <property type="entry name" value="ATP SYNTHASE DELTA/EPSILON CHAIN"/>
    <property type="match status" value="1"/>
</dbReference>
<keyword evidence="6 10" id="KW-0406">Ion transport</keyword>
<evidence type="ECO:0000256" key="4">
    <source>
        <dbReference type="ARBA" id="ARBA00022448"/>
    </source>
</evidence>
<accession>A0A2S0NEF8</accession>
<feature type="coiled-coil region" evidence="12">
    <location>
        <begin position="90"/>
        <end position="117"/>
    </location>
</feature>
<protein>
    <recommendedName>
        <fullName evidence="10">ATP synthase epsilon chain</fullName>
    </recommendedName>
    <alternativeName>
        <fullName evidence="10">ATP synthase F1 sector epsilon subunit</fullName>
    </alternativeName>
    <alternativeName>
        <fullName evidence="10">F-ATPase epsilon subunit</fullName>
    </alternativeName>
</protein>
<evidence type="ECO:0000256" key="2">
    <source>
        <dbReference type="ARBA" id="ARBA00004184"/>
    </source>
</evidence>
<keyword evidence="14" id="KW-0378">Hydrolase</keyword>
<comment type="similarity">
    <text evidence="3 10 11">Belongs to the ATPase epsilon chain family.</text>
</comment>
<evidence type="ECO:0000256" key="10">
    <source>
        <dbReference type="HAMAP-Rule" id="MF_00530"/>
    </source>
</evidence>
<dbReference type="InterPro" id="IPR036771">
    <property type="entry name" value="ATPsynth_dsu/esu_N"/>
</dbReference>
<reference evidence="14 15" key="1">
    <citation type="submission" date="2018-03" db="EMBL/GenBank/DDBJ databases">
        <title>Genome sequencing of Phreatobacter sp.</title>
        <authorList>
            <person name="Kim S.-J."/>
            <person name="Heo J."/>
            <person name="Kwon S.-W."/>
        </authorList>
    </citation>
    <scope>NUCLEOTIDE SEQUENCE [LARGE SCALE GENOMIC DNA]</scope>
    <source>
        <strain evidence="14 15">S-12</strain>
    </source>
</reference>
<comment type="subunit">
    <text evidence="10 11">F-type ATPases have 2 components, CF(1) - the catalytic core - and CF(0) - the membrane proton channel. CF(1) has five subunits: alpha(3), beta(3), gamma(1), delta(1), epsilon(1). CF(0) has three main subunits: a, b and c.</text>
</comment>
<evidence type="ECO:0000313" key="14">
    <source>
        <dbReference type="EMBL" id="AVO46331.1"/>
    </source>
</evidence>
<dbReference type="Proteomes" id="UP000237889">
    <property type="component" value="Chromosome"/>
</dbReference>
<dbReference type="NCBIfam" id="NF009983">
    <property type="entry name" value="PRK13449.1"/>
    <property type="match status" value="1"/>
</dbReference>
<keyword evidence="12" id="KW-0175">Coiled coil</keyword>
<comment type="function">
    <text evidence="1 10">Produces ATP from ADP in the presence of a proton gradient across the membrane.</text>
</comment>
<keyword evidence="10" id="KW-1003">Cell membrane</keyword>
<organism evidence="14 15">
    <name type="scientific">Phreatobacter cathodiphilus</name>
    <dbReference type="NCBI Taxonomy" id="1868589"/>
    <lineage>
        <taxon>Bacteria</taxon>
        <taxon>Pseudomonadati</taxon>
        <taxon>Pseudomonadota</taxon>
        <taxon>Alphaproteobacteria</taxon>
        <taxon>Hyphomicrobiales</taxon>
        <taxon>Phreatobacteraceae</taxon>
        <taxon>Phreatobacter</taxon>
    </lineage>
</organism>
<evidence type="ECO:0000256" key="6">
    <source>
        <dbReference type="ARBA" id="ARBA00023065"/>
    </source>
</evidence>
<evidence type="ECO:0000256" key="7">
    <source>
        <dbReference type="ARBA" id="ARBA00023136"/>
    </source>
</evidence>
<evidence type="ECO:0000256" key="1">
    <source>
        <dbReference type="ARBA" id="ARBA00003543"/>
    </source>
</evidence>
<evidence type="ECO:0000256" key="11">
    <source>
        <dbReference type="RuleBase" id="RU003656"/>
    </source>
</evidence>
<dbReference type="NCBIfam" id="NF009982">
    <property type="entry name" value="PRK13448.1"/>
    <property type="match status" value="1"/>
</dbReference>
<keyword evidence="9 10" id="KW-0066">ATP synthesis</keyword>
<dbReference type="CDD" id="cd12152">
    <property type="entry name" value="F1-ATPase_delta"/>
    <property type="match status" value="1"/>
</dbReference>
<evidence type="ECO:0000256" key="3">
    <source>
        <dbReference type="ARBA" id="ARBA00005712"/>
    </source>
</evidence>
<dbReference type="GO" id="GO:0016787">
    <property type="term" value="F:hydrolase activity"/>
    <property type="evidence" value="ECO:0007669"/>
    <property type="project" value="UniProtKB-KW"/>
</dbReference>
<dbReference type="OrthoDB" id="9799969at2"/>
<comment type="subcellular location">
    <subcellularLocation>
        <location evidence="10">Cell membrane</location>
        <topology evidence="10">Peripheral membrane protein</topology>
    </subcellularLocation>
    <subcellularLocation>
        <location evidence="2">Endomembrane system</location>
        <topology evidence="2">Peripheral membrane protein</topology>
    </subcellularLocation>
</comment>
<dbReference type="RefSeq" id="WP_106749672.1">
    <property type="nucleotide sequence ID" value="NZ_CP027668.1"/>
</dbReference>
<dbReference type="AlphaFoldDB" id="A0A2S0NEF8"/>